<sequence>PDAPDVPGPPELWELALAGESEERPPLPAAEGSLGWDVAQLVEQVSAISAASGRDPAFFNVRQQQMANYWLDEKAKTLPFSEECDKFKVQRRTAEAFLIATASACNVMQQRDCKSMARQLAVRYDETPMTMRLTDTEKRDLEKQQPQLQGPGQAEDGAVQMVPISASCKSTRVAKILNTERMYSMLFHLPAEGYFAVRVPFETPVQSLSRTTGEVLHDALMASQPPMDCVPQRFDRRQQLVTTDGAGGITRMERNLDREAGDSCDTLKLKCEVHMVYKWFKAAFLHTKHDTSSMVHVAKALRSGDAMRSFRTTLRQVISDTLRYHRQRAPSAVDTNYNKMCLDLFLEDTSPHRRMKRSVILSLANGRWSN</sequence>
<feature type="region of interest" description="Disordered" evidence="1">
    <location>
        <begin position="136"/>
        <end position="156"/>
    </location>
</feature>
<name>A0ABN9RJ27_9DINO</name>
<protein>
    <submittedName>
        <fullName evidence="2">Uncharacterized protein</fullName>
    </submittedName>
</protein>
<evidence type="ECO:0000256" key="1">
    <source>
        <dbReference type="SAM" id="MobiDB-lite"/>
    </source>
</evidence>
<dbReference type="EMBL" id="CAUYUJ010006637">
    <property type="protein sequence ID" value="CAK0818068.1"/>
    <property type="molecule type" value="Genomic_DNA"/>
</dbReference>
<organism evidence="2 3">
    <name type="scientific">Prorocentrum cordatum</name>
    <dbReference type="NCBI Taxonomy" id="2364126"/>
    <lineage>
        <taxon>Eukaryota</taxon>
        <taxon>Sar</taxon>
        <taxon>Alveolata</taxon>
        <taxon>Dinophyceae</taxon>
        <taxon>Prorocentrales</taxon>
        <taxon>Prorocentraceae</taxon>
        <taxon>Prorocentrum</taxon>
    </lineage>
</organism>
<dbReference type="Proteomes" id="UP001189429">
    <property type="component" value="Unassembled WGS sequence"/>
</dbReference>
<feature type="non-terminal residue" evidence="2">
    <location>
        <position position="1"/>
    </location>
</feature>
<evidence type="ECO:0000313" key="2">
    <source>
        <dbReference type="EMBL" id="CAK0818068.1"/>
    </source>
</evidence>
<accession>A0ABN9RJ27</accession>
<proteinExistence type="predicted"/>
<gene>
    <name evidence="2" type="ORF">PCOR1329_LOCUS20443</name>
</gene>
<comment type="caution">
    <text evidence="2">The sequence shown here is derived from an EMBL/GenBank/DDBJ whole genome shotgun (WGS) entry which is preliminary data.</text>
</comment>
<keyword evidence="3" id="KW-1185">Reference proteome</keyword>
<feature type="non-terminal residue" evidence="2">
    <location>
        <position position="370"/>
    </location>
</feature>
<reference evidence="2" key="1">
    <citation type="submission" date="2023-10" db="EMBL/GenBank/DDBJ databases">
        <authorList>
            <person name="Chen Y."/>
            <person name="Shah S."/>
            <person name="Dougan E. K."/>
            <person name="Thang M."/>
            <person name="Chan C."/>
        </authorList>
    </citation>
    <scope>NUCLEOTIDE SEQUENCE [LARGE SCALE GENOMIC DNA]</scope>
</reference>
<evidence type="ECO:0000313" key="3">
    <source>
        <dbReference type="Proteomes" id="UP001189429"/>
    </source>
</evidence>